<dbReference type="PaxDb" id="73239-Q7R9S5"/>
<evidence type="ECO:0000256" key="1">
    <source>
        <dbReference type="SAM" id="MobiDB-lite"/>
    </source>
</evidence>
<dbReference type="InParanoid" id="Q7R9S5"/>
<reference evidence="2 3" key="1">
    <citation type="journal article" date="2002" name="Nature">
        <title>Genome sequence and comparative analysis of the model rodent malaria parasite Plasmodium yoelii yoelii.</title>
        <authorList>
            <person name="Carlton J.M."/>
            <person name="Angiuoli S.V."/>
            <person name="Suh B.B."/>
            <person name="Kooij T.W."/>
            <person name="Pertea M."/>
            <person name="Silva J.C."/>
            <person name="Ermolaeva M.D."/>
            <person name="Allen J.E."/>
            <person name="Selengut J.D."/>
            <person name="Koo H.L."/>
            <person name="Peterson J.D."/>
            <person name="Pop M."/>
            <person name="Kosack D.S."/>
            <person name="Shumway M.F."/>
            <person name="Bidwell S.L."/>
            <person name="Shallom S.J."/>
            <person name="van Aken S.E."/>
            <person name="Riedmuller S.B."/>
            <person name="Feldblyum T.V."/>
            <person name="Cho J.K."/>
            <person name="Quackenbush J."/>
            <person name="Sedegah M."/>
            <person name="Shoaibi A."/>
            <person name="Cummings L.M."/>
            <person name="Florens L."/>
            <person name="Yates J.R."/>
            <person name="Raine J.D."/>
            <person name="Sinden R.E."/>
            <person name="Harris M.A."/>
            <person name="Cunningham D.A."/>
            <person name="Preiser P.R."/>
            <person name="Bergman L.W."/>
            <person name="Vaidya A.B."/>
            <person name="van Lin L.H."/>
            <person name="Janse C.J."/>
            <person name="Waters A.P."/>
            <person name="Smith H.O."/>
            <person name="White O.R."/>
            <person name="Salzberg S.L."/>
            <person name="Venter J.C."/>
            <person name="Fraser C.M."/>
            <person name="Hoffman S.L."/>
            <person name="Gardner M.J."/>
            <person name="Carucci D.J."/>
        </authorList>
    </citation>
    <scope>NUCLEOTIDE SEQUENCE [LARGE SCALE GENOMIC DNA]</scope>
    <source>
        <strain evidence="2 3">17XNL</strain>
    </source>
</reference>
<gene>
    <name evidence="2" type="ORF">PY06785</name>
</gene>
<evidence type="ECO:0000313" key="2">
    <source>
        <dbReference type="EMBL" id="EAA19071.1"/>
    </source>
</evidence>
<dbReference type="AlphaFoldDB" id="Q7R9S5"/>
<protein>
    <submittedName>
        <fullName evidence="2">Uncharacterized protein</fullName>
    </submittedName>
</protein>
<accession>Q7R9S5</accession>
<feature type="region of interest" description="Disordered" evidence="1">
    <location>
        <begin position="1"/>
        <end position="20"/>
    </location>
</feature>
<evidence type="ECO:0000313" key="3">
    <source>
        <dbReference type="Proteomes" id="UP000008553"/>
    </source>
</evidence>
<name>Q7R9S5_PLAYO</name>
<feature type="non-terminal residue" evidence="2">
    <location>
        <position position="1"/>
    </location>
</feature>
<dbReference type="Proteomes" id="UP000008553">
    <property type="component" value="Unassembled WGS sequence"/>
</dbReference>
<proteinExistence type="predicted"/>
<organism evidence="2 3">
    <name type="scientific">Plasmodium yoelii yoelii</name>
    <dbReference type="NCBI Taxonomy" id="73239"/>
    <lineage>
        <taxon>Eukaryota</taxon>
        <taxon>Sar</taxon>
        <taxon>Alveolata</taxon>
        <taxon>Apicomplexa</taxon>
        <taxon>Aconoidasida</taxon>
        <taxon>Haemosporida</taxon>
        <taxon>Plasmodiidae</taxon>
        <taxon>Plasmodium</taxon>
        <taxon>Plasmodium (Vinckeia)</taxon>
    </lineage>
</organism>
<keyword evidence="3" id="KW-1185">Reference proteome</keyword>
<sequence length="20" mass="2275">KQQPITLKKSSSKLRSMVSK</sequence>
<dbReference type="EMBL" id="AABL01002354">
    <property type="protein sequence ID" value="EAA19071.1"/>
    <property type="molecule type" value="Genomic_DNA"/>
</dbReference>
<comment type="caution">
    <text evidence="2">The sequence shown here is derived from an EMBL/GenBank/DDBJ whole genome shotgun (WGS) entry which is preliminary data.</text>
</comment>